<evidence type="ECO:0000256" key="10">
    <source>
        <dbReference type="ARBA" id="ARBA00034269"/>
    </source>
</evidence>
<dbReference type="GO" id="GO:0050897">
    <property type="term" value="F:cobalt ion binding"/>
    <property type="evidence" value="ECO:0007669"/>
    <property type="project" value="TreeGrafter"/>
</dbReference>
<evidence type="ECO:0000256" key="11">
    <source>
        <dbReference type="ARBA" id="ARBA00045497"/>
    </source>
</evidence>
<dbReference type="SUPFAM" id="SSF144083">
    <property type="entry name" value="Magnesium transport protein CorA, transmembrane region"/>
    <property type="match status" value="1"/>
</dbReference>
<evidence type="ECO:0000256" key="5">
    <source>
        <dbReference type="ARBA" id="ARBA00022692"/>
    </source>
</evidence>
<feature type="transmembrane region" description="Helical" evidence="12">
    <location>
        <begin position="352"/>
        <end position="372"/>
    </location>
</feature>
<protein>
    <recommendedName>
        <fullName evidence="12">Magnesium transport protein CorA</fullName>
    </recommendedName>
</protein>
<evidence type="ECO:0000256" key="4">
    <source>
        <dbReference type="ARBA" id="ARBA00022475"/>
    </source>
</evidence>
<dbReference type="InterPro" id="IPR002523">
    <property type="entry name" value="MgTranspt_CorA/ZnTranspt_ZntB"/>
</dbReference>
<dbReference type="GO" id="GO:0000287">
    <property type="term" value="F:magnesium ion binding"/>
    <property type="evidence" value="ECO:0007669"/>
    <property type="project" value="TreeGrafter"/>
</dbReference>
<keyword evidence="5 12" id="KW-0812">Transmembrane</keyword>
<dbReference type="Gene3D" id="1.20.58.340">
    <property type="entry name" value="Magnesium transport protein CorA, transmembrane region"/>
    <property type="match status" value="2"/>
</dbReference>
<comment type="catalytic activity">
    <reaction evidence="10">
        <text>Mg(2+)(in) = Mg(2+)(out)</text>
        <dbReference type="Rhea" id="RHEA:29827"/>
        <dbReference type="ChEBI" id="CHEBI:18420"/>
    </reaction>
</comment>
<dbReference type="InterPro" id="IPR004488">
    <property type="entry name" value="Mg/Co-transport_prot_CorA"/>
</dbReference>
<comment type="subcellular location">
    <subcellularLocation>
        <location evidence="1">Cell membrane</location>
        <topology evidence="1">Multi-pass membrane protein</topology>
    </subcellularLocation>
    <subcellularLocation>
        <location evidence="12">Membrane</location>
        <topology evidence="12">Multi-pass membrane protein</topology>
    </subcellularLocation>
</comment>
<dbReference type="NCBIfam" id="TIGR00383">
    <property type="entry name" value="corA"/>
    <property type="match status" value="1"/>
</dbReference>
<dbReference type="SUPFAM" id="SSF143865">
    <property type="entry name" value="CorA soluble domain-like"/>
    <property type="match status" value="1"/>
</dbReference>
<keyword evidence="4 12" id="KW-1003">Cell membrane</keyword>
<comment type="caution">
    <text evidence="13">The sequence shown here is derived from an EMBL/GenBank/DDBJ whole genome shotgun (WGS) entry which is preliminary data.</text>
</comment>
<sequence>MKKRKIRRKRVIIKTEQSLHVSPSLVVDASDIQGKNEYSLIRYDSNMNAFEELTIASEDLLIAQVQRLHTLKMEKPLQDFVWVDVRGMQSNEALIKRLSTLFPLDPMTQDNLTDATLRTKLEDFDDYGFLTLQAFYQFSKKSDVARSFEHAKVSILINNWLLLTLQHSEYDIFASQKKRILSSFRKILPRIRTDFLLYFLLDTLVDQYFTLMDVLSDEIEHLSNLLFRSYSSDLIEHMYTFNQYLFLIRHEVVPLSEVLLLLRNGLMTFEDDQSSKYFANVGDHVLKLVENLNFHRDSLNNLMNLYYSLSDQKLNQIMKTLTVVSTVFIPLTFIVGVYGMNFAKMPELEWQYGYIAVWGLMITVGVGITLYMKKKKWI</sequence>
<evidence type="ECO:0000256" key="6">
    <source>
        <dbReference type="ARBA" id="ARBA00022842"/>
    </source>
</evidence>
<proteinExistence type="inferred from homology"/>
<dbReference type="EMBL" id="JAATLM010000001">
    <property type="protein sequence ID" value="NIZ69340.1"/>
    <property type="molecule type" value="Genomic_DNA"/>
</dbReference>
<comment type="similarity">
    <text evidence="2 12">Belongs to the CorA metal ion transporter (MIT) (TC 1.A.35) family.</text>
</comment>
<dbReference type="GO" id="GO:0005886">
    <property type="term" value="C:plasma membrane"/>
    <property type="evidence" value="ECO:0007669"/>
    <property type="project" value="UniProtKB-SubCell"/>
</dbReference>
<gene>
    <name evidence="12 13" type="primary">corA</name>
    <name evidence="13" type="ORF">HCT48_03815</name>
</gene>
<keyword evidence="8 12" id="KW-0406">Ion transport</keyword>
<keyword evidence="7 12" id="KW-1133">Transmembrane helix</keyword>
<evidence type="ECO:0000256" key="7">
    <source>
        <dbReference type="ARBA" id="ARBA00022989"/>
    </source>
</evidence>
<dbReference type="PANTHER" id="PTHR46494:SF1">
    <property type="entry name" value="CORA FAMILY METAL ION TRANSPORTER (EUROFUNG)"/>
    <property type="match status" value="1"/>
</dbReference>
<dbReference type="Proteomes" id="UP000778951">
    <property type="component" value="Unassembled WGS sequence"/>
</dbReference>
<dbReference type="Pfam" id="PF01544">
    <property type="entry name" value="CorA"/>
    <property type="match status" value="1"/>
</dbReference>
<evidence type="ECO:0000256" key="2">
    <source>
        <dbReference type="ARBA" id="ARBA00009765"/>
    </source>
</evidence>
<evidence type="ECO:0000256" key="1">
    <source>
        <dbReference type="ARBA" id="ARBA00004651"/>
    </source>
</evidence>
<keyword evidence="14" id="KW-1185">Reference proteome</keyword>
<evidence type="ECO:0000256" key="9">
    <source>
        <dbReference type="ARBA" id="ARBA00023136"/>
    </source>
</evidence>
<evidence type="ECO:0000256" key="12">
    <source>
        <dbReference type="RuleBase" id="RU362010"/>
    </source>
</evidence>
<dbReference type="RefSeq" id="WP_167695434.1">
    <property type="nucleotide sequence ID" value="NZ_CP118181.1"/>
</dbReference>
<dbReference type="InterPro" id="IPR045863">
    <property type="entry name" value="CorA_TM1_TM2"/>
</dbReference>
<dbReference type="AlphaFoldDB" id="A0A968GK55"/>
<keyword evidence="9 12" id="KW-0472">Membrane</keyword>
<reference evidence="13" key="1">
    <citation type="submission" date="2020-03" db="EMBL/GenBank/DDBJ databases">
        <title>Spirochaetal bacteria isolated from arthropods constitute a novel genus Entomospira genus novum within the order Spirochaetales.</title>
        <authorList>
            <person name="Grana-Miraglia L."/>
            <person name="Sikutova S."/>
            <person name="Fingerle V."/>
            <person name="Sing A."/>
            <person name="Castillo-Ramirez S."/>
            <person name="Margos G."/>
            <person name="Rudolf I."/>
        </authorList>
    </citation>
    <scope>NUCLEOTIDE SEQUENCE</scope>
    <source>
        <strain evidence="13">BR149</strain>
    </source>
</reference>
<organism evidence="13 14">
    <name type="scientific">Entomospira culicis</name>
    <dbReference type="NCBI Taxonomy" id="2719989"/>
    <lineage>
        <taxon>Bacteria</taxon>
        <taxon>Pseudomonadati</taxon>
        <taxon>Spirochaetota</taxon>
        <taxon>Spirochaetia</taxon>
        <taxon>Spirochaetales</taxon>
        <taxon>Spirochaetaceae</taxon>
        <taxon>Entomospira</taxon>
    </lineage>
</organism>
<evidence type="ECO:0000313" key="13">
    <source>
        <dbReference type="EMBL" id="NIZ69340.1"/>
    </source>
</evidence>
<name>A0A968GK55_9SPIO</name>
<dbReference type="PANTHER" id="PTHR46494">
    <property type="entry name" value="CORA FAMILY METAL ION TRANSPORTER (EUROFUNG)"/>
    <property type="match status" value="1"/>
</dbReference>
<keyword evidence="3 12" id="KW-0813">Transport</keyword>
<feature type="transmembrane region" description="Helical" evidence="12">
    <location>
        <begin position="320"/>
        <end position="340"/>
    </location>
</feature>
<accession>A0A968GK55</accession>
<evidence type="ECO:0000313" key="14">
    <source>
        <dbReference type="Proteomes" id="UP000778951"/>
    </source>
</evidence>
<comment type="function">
    <text evidence="11">Mediates influx of magnesium ions. Alternates between open and closed states. Activated by low cytoplasmic Mg(2+) levels. Inactive when cytoplasmic Mg(2+) levels are high.</text>
</comment>
<dbReference type="InterPro" id="IPR045861">
    <property type="entry name" value="CorA_cytoplasmic_dom"/>
</dbReference>
<dbReference type="FunFam" id="1.20.58.340:FF:000004">
    <property type="entry name" value="Magnesium transport protein CorA"/>
    <property type="match status" value="1"/>
</dbReference>
<evidence type="ECO:0000256" key="8">
    <source>
        <dbReference type="ARBA" id="ARBA00023065"/>
    </source>
</evidence>
<evidence type="ECO:0000256" key="3">
    <source>
        <dbReference type="ARBA" id="ARBA00022448"/>
    </source>
</evidence>
<keyword evidence="6 12" id="KW-0460">Magnesium</keyword>
<dbReference type="Gene3D" id="3.30.460.20">
    <property type="entry name" value="CorA soluble domain-like"/>
    <property type="match status" value="1"/>
</dbReference>
<dbReference type="GO" id="GO:0015095">
    <property type="term" value="F:magnesium ion transmembrane transporter activity"/>
    <property type="evidence" value="ECO:0007669"/>
    <property type="project" value="UniProtKB-UniRule"/>
</dbReference>
<dbReference type="GO" id="GO:0015087">
    <property type="term" value="F:cobalt ion transmembrane transporter activity"/>
    <property type="evidence" value="ECO:0007669"/>
    <property type="project" value="UniProtKB-UniRule"/>
</dbReference>